<dbReference type="InterPro" id="IPR039299">
    <property type="entry name" value="SEOA"/>
</dbReference>
<dbReference type="InterPro" id="IPR027942">
    <property type="entry name" value="SEO_N"/>
</dbReference>
<dbReference type="Gramene" id="Kaladp0034s0094.1.v1.1">
    <property type="protein sequence ID" value="Kaladp0034s0094.1.v1.1"/>
    <property type="gene ID" value="Kaladp0034s0094.v1.1"/>
</dbReference>
<dbReference type="InterPro" id="IPR027944">
    <property type="entry name" value="SEO_C"/>
</dbReference>
<name>A0A7N0TFB8_KALFE</name>
<evidence type="ECO:0000313" key="3">
    <source>
        <dbReference type="EnsemblPlants" id="Kaladp0034s0094.1.v1.1"/>
    </source>
</evidence>
<dbReference type="AlphaFoldDB" id="A0A7N0TFB8"/>
<feature type="domain" description="Sieve element occlusion C-terminal" evidence="2">
    <location>
        <begin position="448"/>
        <end position="679"/>
    </location>
</feature>
<accession>A0A7N0TFB8</accession>
<dbReference type="Proteomes" id="UP000594263">
    <property type="component" value="Unplaced"/>
</dbReference>
<dbReference type="Pfam" id="PF14577">
    <property type="entry name" value="SEO_C"/>
    <property type="match status" value="1"/>
</dbReference>
<dbReference type="PANTHER" id="PTHR33232">
    <property type="entry name" value="PROTEIN SIEVE ELEMENT OCCLUSION B-LIKE"/>
    <property type="match status" value="1"/>
</dbReference>
<keyword evidence="4" id="KW-1185">Reference proteome</keyword>
<dbReference type="GO" id="GO:0010088">
    <property type="term" value="P:phloem development"/>
    <property type="evidence" value="ECO:0007669"/>
    <property type="project" value="InterPro"/>
</dbReference>
<evidence type="ECO:0000313" key="4">
    <source>
        <dbReference type="Proteomes" id="UP000594263"/>
    </source>
</evidence>
<dbReference type="EnsemblPlants" id="Kaladp0034s0094.1.v1.1">
    <property type="protein sequence ID" value="Kaladp0034s0094.1.v1.1"/>
    <property type="gene ID" value="Kaladp0034s0094.v1.1"/>
</dbReference>
<feature type="domain" description="Sieve element occlusion N-terminal" evidence="1">
    <location>
        <begin position="18"/>
        <end position="278"/>
    </location>
</feature>
<evidence type="ECO:0000259" key="2">
    <source>
        <dbReference type="Pfam" id="PF14577"/>
    </source>
</evidence>
<dbReference type="Pfam" id="PF14576">
    <property type="entry name" value="SEO_N"/>
    <property type="match status" value="1"/>
</dbReference>
<sequence>MNLLSDDSFLLHSLIKLDGVLMKNLLISHDPDDRAIDSEQLLQFVEGVIFCDTPSQSSVSEVNCVSDFELIRAKEPLGNIISKASSQIACTSNKESDVSARTMALFDLLGCYRWDAKVVIVLAAFAMTYGEWWLIMQLHLQSHLAASIANLKRLPTDARLLQHKFKAIRSVLFHRVMDLTRSIIRFYTLPTDIIQLDGEAKSQANPQVYAAAYWVIRSTLMCSSRIVNLVSAKYELNRPSTAAIWELTSLANRMSSICNPLKQQVETCHQQIELKLRRRLKNLYSEVYANNQVVLRILLGMHDEFPLKDNASQAKPKGVSELKNKVVLLLVSTPELLQVETLLLLGEKLYHQNLNDSYELVWVPISASSTWSDTERGTFKFLSDSMPWRSIRKPWLLSPAVVDYIKQAWEFKGEPVMAVLDTLGVVVNSSALDMALIWGAAAFPFSGSRESELWKEAKWTLEFLLDDIDPLVSTWIEEGRDICIFGGNDAEWIKEFSTKMKDMINAGLRVKVVYVGAISFSQLVTKIFTSSDRRKTPSVSLSATRQRFFWLRLESMRRSKLQMSSNDDEIMHQLDNLLALKCRQDGWAIMGTPKDSVKVLQGREVTECLSTFSSWGCNVASLGLLGAIRSAAEPPPSKPLSSPKPGPCNHFKAVAYSDELVGRTVICDHCKGPMEMFFMSE</sequence>
<organism evidence="3 4">
    <name type="scientific">Kalanchoe fedtschenkoi</name>
    <name type="common">Lavender scallops</name>
    <name type="synonym">South American air plant</name>
    <dbReference type="NCBI Taxonomy" id="63787"/>
    <lineage>
        <taxon>Eukaryota</taxon>
        <taxon>Viridiplantae</taxon>
        <taxon>Streptophyta</taxon>
        <taxon>Embryophyta</taxon>
        <taxon>Tracheophyta</taxon>
        <taxon>Spermatophyta</taxon>
        <taxon>Magnoliopsida</taxon>
        <taxon>eudicotyledons</taxon>
        <taxon>Gunneridae</taxon>
        <taxon>Pentapetalae</taxon>
        <taxon>Saxifragales</taxon>
        <taxon>Crassulaceae</taxon>
        <taxon>Kalanchoe</taxon>
    </lineage>
</organism>
<dbReference type="OMA" id="ISHEILC"/>
<protein>
    <recommendedName>
        <fullName evidence="5">Protein SIEVE ELEMENT OCCLUSION C</fullName>
    </recommendedName>
</protein>
<proteinExistence type="predicted"/>
<reference evidence="3" key="1">
    <citation type="submission" date="2021-01" db="UniProtKB">
        <authorList>
            <consortium name="EnsemblPlants"/>
        </authorList>
    </citation>
    <scope>IDENTIFICATION</scope>
</reference>
<evidence type="ECO:0008006" key="5">
    <source>
        <dbReference type="Google" id="ProtNLM"/>
    </source>
</evidence>
<evidence type="ECO:0000259" key="1">
    <source>
        <dbReference type="Pfam" id="PF14576"/>
    </source>
</evidence>
<dbReference type="PANTHER" id="PTHR33232:SF11">
    <property type="entry name" value="PROTEIN SIEVE ELEMENT OCCLUSION C"/>
    <property type="match status" value="1"/>
</dbReference>